<dbReference type="Pfam" id="PF00582">
    <property type="entry name" value="Usp"/>
    <property type="match status" value="1"/>
</dbReference>
<proteinExistence type="inferred from homology"/>
<dbReference type="CDD" id="cd00293">
    <property type="entry name" value="USP-like"/>
    <property type="match status" value="1"/>
</dbReference>
<dbReference type="PANTHER" id="PTHR46268">
    <property type="entry name" value="STRESS RESPONSE PROTEIN NHAX"/>
    <property type="match status" value="1"/>
</dbReference>
<evidence type="ECO:0000259" key="2">
    <source>
        <dbReference type="Pfam" id="PF00582"/>
    </source>
</evidence>
<dbReference type="SUPFAM" id="SSF52402">
    <property type="entry name" value="Adenine nucleotide alpha hydrolases-like"/>
    <property type="match status" value="1"/>
</dbReference>
<organism evidence="3 4">
    <name type="scientific">Halomarina ordinaria</name>
    <dbReference type="NCBI Taxonomy" id="3033939"/>
    <lineage>
        <taxon>Archaea</taxon>
        <taxon>Methanobacteriati</taxon>
        <taxon>Methanobacteriota</taxon>
        <taxon>Stenosarchaea group</taxon>
        <taxon>Halobacteria</taxon>
        <taxon>Halobacteriales</taxon>
        <taxon>Natronomonadaceae</taxon>
        <taxon>Halomarina</taxon>
    </lineage>
</organism>
<protein>
    <submittedName>
        <fullName evidence="3">Universal stress protein</fullName>
    </submittedName>
</protein>
<keyword evidence="4" id="KW-1185">Reference proteome</keyword>
<dbReference type="InterPro" id="IPR006015">
    <property type="entry name" value="Universal_stress_UspA"/>
</dbReference>
<comment type="similarity">
    <text evidence="1">Belongs to the universal stress protein A family.</text>
</comment>
<accession>A0ABD5UI00</accession>
<gene>
    <name evidence="3" type="ORF">ACFQHK_16190</name>
</gene>
<dbReference type="Gene3D" id="3.40.50.620">
    <property type="entry name" value="HUPs"/>
    <property type="match status" value="1"/>
</dbReference>
<reference evidence="3 4" key="1">
    <citation type="journal article" date="2019" name="Int. J. Syst. Evol. Microbiol.">
        <title>The Global Catalogue of Microorganisms (GCM) 10K type strain sequencing project: providing services to taxonomists for standard genome sequencing and annotation.</title>
        <authorList>
            <consortium name="The Broad Institute Genomics Platform"/>
            <consortium name="The Broad Institute Genome Sequencing Center for Infectious Disease"/>
            <person name="Wu L."/>
            <person name="Ma J."/>
        </authorList>
    </citation>
    <scope>NUCLEOTIDE SEQUENCE [LARGE SCALE GENOMIC DNA]</scope>
    <source>
        <strain evidence="3 4">PSRA2</strain>
    </source>
</reference>
<dbReference type="InterPro" id="IPR006016">
    <property type="entry name" value="UspA"/>
</dbReference>
<evidence type="ECO:0000256" key="1">
    <source>
        <dbReference type="ARBA" id="ARBA00008791"/>
    </source>
</evidence>
<dbReference type="PRINTS" id="PR01438">
    <property type="entry name" value="UNVRSLSTRESS"/>
</dbReference>
<dbReference type="Proteomes" id="UP001596406">
    <property type="component" value="Unassembled WGS sequence"/>
</dbReference>
<dbReference type="AlphaFoldDB" id="A0ABD5UI00"/>
<dbReference type="RefSeq" id="WP_304449742.1">
    <property type="nucleotide sequence ID" value="NZ_JARRAH010000003.1"/>
</dbReference>
<dbReference type="PANTHER" id="PTHR46268:SF6">
    <property type="entry name" value="UNIVERSAL STRESS PROTEIN UP12"/>
    <property type="match status" value="1"/>
</dbReference>
<evidence type="ECO:0000313" key="3">
    <source>
        <dbReference type="EMBL" id="MFC6838022.1"/>
    </source>
</evidence>
<evidence type="ECO:0000313" key="4">
    <source>
        <dbReference type="Proteomes" id="UP001596406"/>
    </source>
</evidence>
<sequence>MPIVAAVDRTDRASDIIAEARRLGEAFDEPVHAVHVLTRDEFVSLQRTNVSETGSAVPVEEIEAIATEIATEAIQDADADAEPVGLVGDPADEIVSYATRVGAEYIVVAGRKRSAVGKALFGSVSQSVILSAETPVVMVKPDTDQ</sequence>
<dbReference type="EMBL" id="JBHSXM010000003">
    <property type="protein sequence ID" value="MFC6838022.1"/>
    <property type="molecule type" value="Genomic_DNA"/>
</dbReference>
<feature type="domain" description="UspA" evidence="2">
    <location>
        <begin position="2"/>
        <end position="140"/>
    </location>
</feature>
<name>A0ABD5UI00_9EURY</name>
<comment type="caution">
    <text evidence="3">The sequence shown here is derived from an EMBL/GenBank/DDBJ whole genome shotgun (WGS) entry which is preliminary data.</text>
</comment>
<dbReference type="InterPro" id="IPR014729">
    <property type="entry name" value="Rossmann-like_a/b/a_fold"/>
</dbReference>